<protein>
    <submittedName>
        <fullName evidence="8">Tungsten cofactor oxidoreducase radical SAM maturase</fullName>
    </submittedName>
</protein>
<keyword evidence="9" id="KW-1185">Reference proteome</keyword>
<dbReference type="InterPro" id="IPR013785">
    <property type="entry name" value="Aldolase_TIM"/>
</dbReference>
<dbReference type="SFLD" id="SFLDF00570">
    <property type="entry name" value="tungsten_cofactor_oxidoreducas"/>
    <property type="match status" value="1"/>
</dbReference>
<dbReference type="PANTHER" id="PTHR11228">
    <property type="entry name" value="RADICAL SAM DOMAIN PROTEIN"/>
    <property type="match status" value="1"/>
</dbReference>
<evidence type="ECO:0000256" key="3">
    <source>
        <dbReference type="ARBA" id="ARBA00022691"/>
    </source>
</evidence>
<dbReference type="PROSITE" id="PS01305">
    <property type="entry name" value="MOAA_NIFB_PQQE"/>
    <property type="match status" value="1"/>
</dbReference>
<dbReference type="SFLD" id="SFLDG01387">
    <property type="entry name" value="BtrN-like_SPASM_domain_contain"/>
    <property type="match status" value="1"/>
</dbReference>
<reference evidence="9" key="1">
    <citation type="submission" date="2016-11" db="EMBL/GenBank/DDBJ databases">
        <authorList>
            <person name="Varghese N."/>
            <person name="Submissions S."/>
        </authorList>
    </citation>
    <scope>NUCLEOTIDE SEQUENCE [LARGE SCALE GENOMIC DNA]</scope>
    <source>
        <strain evidence="9">DSM 15449</strain>
    </source>
</reference>
<evidence type="ECO:0000313" key="8">
    <source>
        <dbReference type="EMBL" id="SHI19720.1"/>
    </source>
</evidence>
<dbReference type="GO" id="GO:0046872">
    <property type="term" value="F:metal ion binding"/>
    <property type="evidence" value="ECO:0007669"/>
    <property type="project" value="UniProtKB-KW"/>
</dbReference>
<dbReference type="SMART" id="SM00729">
    <property type="entry name" value="Elp3"/>
    <property type="match status" value="1"/>
</dbReference>
<dbReference type="InterPro" id="IPR058240">
    <property type="entry name" value="rSAM_sf"/>
</dbReference>
<dbReference type="InterPro" id="IPR034391">
    <property type="entry name" value="AdoMet-like_SPASM_containing"/>
</dbReference>
<dbReference type="SFLD" id="SFLDG01067">
    <property type="entry name" value="SPASM/twitch_domain_containing"/>
    <property type="match status" value="1"/>
</dbReference>
<dbReference type="Proteomes" id="UP000183954">
    <property type="component" value="Unassembled WGS sequence"/>
</dbReference>
<dbReference type="Gene3D" id="3.20.20.70">
    <property type="entry name" value="Aldolase class I"/>
    <property type="match status" value="1"/>
</dbReference>
<dbReference type="PROSITE" id="PS51918">
    <property type="entry name" value="RADICAL_SAM"/>
    <property type="match status" value="1"/>
</dbReference>
<dbReference type="InterPro" id="IPR007197">
    <property type="entry name" value="rSAM"/>
</dbReference>
<dbReference type="InterPro" id="IPR050377">
    <property type="entry name" value="Radical_SAM_PqqE_MftC-like"/>
</dbReference>
<evidence type="ECO:0000256" key="2">
    <source>
        <dbReference type="ARBA" id="ARBA00022485"/>
    </source>
</evidence>
<evidence type="ECO:0000256" key="5">
    <source>
        <dbReference type="ARBA" id="ARBA00023004"/>
    </source>
</evidence>
<dbReference type="AlphaFoldDB" id="A0A1M5Z682"/>
<dbReference type="Pfam" id="PF04055">
    <property type="entry name" value="Radical_SAM"/>
    <property type="match status" value="1"/>
</dbReference>
<dbReference type="InterPro" id="IPR000385">
    <property type="entry name" value="MoaA_NifB_PqqE_Fe-S-bd_CS"/>
</dbReference>
<dbReference type="GO" id="GO:0051539">
    <property type="term" value="F:4 iron, 4 sulfur cluster binding"/>
    <property type="evidence" value="ECO:0007669"/>
    <property type="project" value="UniProtKB-KW"/>
</dbReference>
<keyword evidence="5" id="KW-0408">Iron</keyword>
<name>A0A1M5Z682_9FIRM</name>
<comment type="cofactor">
    <cofactor evidence="1">
        <name>[4Fe-4S] cluster</name>
        <dbReference type="ChEBI" id="CHEBI:49883"/>
    </cofactor>
</comment>
<dbReference type="Pfam" id="PF13186">
    <property type="entry name" value="SPASM"/>
    <property type="match status" value="1"/>
</dbReference>
<keyword evidence="2" id="KW-0004">4Fe-4S</keyword>
<keyword evidence="6" id="KW-0411">Iron-sulfur</keyword>
<keyword evidence="4" id="KW-0479">Metal-binding</keyword>
<evidence type="ECO:0000256" key="1">
    <source>
        <dbReference type="ARBA" id="ARBA00001966"/>
    </source>
</evidence>
<dbReference type="SFLD" id="SFLDS00029">
    <property type="entry name" value="Radical_SAM"/>
    <property type="match status" value="1"/>
</dbReference>
<dbReference type="STRING" id="1121420.SAMN02746098_02993"/>
<dbReference type="GO" id="GO:0032324">
    <property type="term" value="P:molybdopterin cofactor biosynthetic process"/>
    <property type="evidence" value="ECO:0007669"/>
    <property type="project" value="UniProtKB-ARBA"/>
</dbReference>
<dbReference type="GO" id="GO:0003824">
    <property type="term" value="F:catalytic activity"/>
    <property type="evidence" value="ECO:0007669"/>
    <property type="project" value="InterPro"/>
</dbReference>
<gene>
    <name evidence="8" type="ORF">SAMN02746098_02993</name>
</gene>
<dbReference type="CDD" id="cd21121">
    <property type="entry name" value="SPASM_Cmo-like"/>
    <property type="match status" value="1"/>
</dbReference>
<dbReference type="InterPro" id="IPR027604">
    <property type="entry name" value="W_rSAM_matur"/>
</dbReference>
<evidence type="ECO:0000313" key="9">
    <source>
        <dbReference type="Proteomes" id="UP000183954"/>
    </source>
</evidence>
<organism evidence="8 9">
    <name type="scientific">Desulfosporosinus lacus DSM 15449</name>
    <dbReference type="NCBI Taxonomy" id="1121420"/>
    <lineage>
        <taxon>Bacteria</taxon>
        <taxon>Bacillati</taxon>
        <taxon>Bacillota</taxon>
        <taxon>Clostridia</taxon>
        <taxon>Eubacteriales</taxon>
        <taxon>Desulfitobacteriaceae</taxon>
        <taxon>Desulfosporosinus</taxon>
    </lineage>
</organism>
<dbReference type="CDD" id="cd01335">
    <property type="entry name" value="Radical_SAM"/>
    <property type="match status" value="1"/>
</dbReference>
<dbReference type="InterPro" id="IPR006638">
    <property type="entry name" value="Elp3/MiaA/NifB-like_rSAM"/>
</dbReference>
<evidence type="ECO:0000256" key="4">
    <source>
        <dbReference type="ARBA" id="ARBA00022723"/>
    </source>
</evidence>
<evidence type="ECO:0000259" key="7">
    <source>
        <dbReference type="PROSITE" id="PS51918"/>
    </source>
</evidence>
<keyword evidence="3" id="KW-0949">S-adenosyl-L-methionine</keyword>
<dbReference type="EMBL" id="FQXJ01000010">
    <property type="protein sequence ID" value="SHI19720.1"/>
    <property type="molecule type" value="Genomic_DNA"/>
</dbReference>
<dbReference type="SUPFAM" id="SSF102114">
    <property type="entry name" value="Radical SAM enzymes"/>
    <property type="match status" value="1"/>
</dbReference>
<dbReference type="RefSeq" id="WP_073030522.1">
    <property type="nucleotide sequence ID" value="NZ_FQXJ01000010.1"/>
</dbReference>
<dbReference type="PANTHER" id="PTHR11228:SF34">
    <property type="entry name" value="TUNGSTEN-CONTAINING ALDEHYDE FERREDOXIN OXIDOREDUCTASE COFACTOR MODIFYING PROTEIN"/>
    <property type="match status" value="1"/>
</dbReference>
<sequence length="358" mass="40480">MKDVVDLVFHPAPSIERLYLELTNRCNLSCEMCYRQKWQEPMGDMSIEVLNSIAGEVKVFPDLQEVILGGIGEPTIANNFRQAVELFASRYKVSVTTNGTTLDDELIDFLVSRKVAKIILSVDTTDVQTFASIRHQNVQGILESTRRIAEQSVKGGPEIIWEFLVMKSTLPYLVETVRQAAQLGVTRIFVSHVIPMREEMLAETLYYPAKSSEMDKIFQAAMLAGLSKGVEVVLPQSELKTDRYCKFVETQSAVVRWDGQVSSCYRFLHSYPEYVFGRYKLIDSYSFGSLEKQSLLEIWTAPKFMSYRYNVLHGEYASCSDCKWVDGCDMVLRADMDCLGHAPACGDCLWGRGITVCP</sequence>
<accession>A0A1M5Z682</accession>
<dbReference type="InterPro" id="IPR023885">
    <property type="entry name" value="4Fe4S-binding_SPASM_dom"/>
</dbReference>
<feature type="domain" description="Radical SAM core" evidence="7">
    <location>
        <begin position="12"/>
        <end position="227"/>
    </location>
</feature>
<proteinExistence type="predicted"/>
<evidence type="ECO:0000256" key="6">
    <source>
        <dbReference type="ARBA" id="ARBA00023014"/>
    </source>
</evidence>
<dbReference type="OrthoDB" id="9810775at2"/>